<dbReference type="PROSITE" id="PS50164">
    <property type="entry name" value="GIY_YIG"/>
    <property type="match status" value="1"/>
</dbReference>
<dbReference type="SUPFAM" id="SSF82771">
    <property type="entry name" value="GIY-YIG endonuclease"/>
    <property type="match status" value="1"/>
</dbReference>
<evidence type="ECO:0000313" key="4">
    <source>
        <dbReference type="Proteomes" id="UP000660024"/>
    </source>
</evidence>
<keyword evidence="4" id="KW-1185">Reference proteome</keyword>
<dbReference type="PANTHER" id="PTHR34477:SF1">
    <property type="entry name" value="UPF0213 PROTEIN YHBQ"/>
    <property type="match status" value="1"/>
</dbReference>
<dbReference type="InterPro" id="IPR000305">
    <property type="entry name" value="GIY-YIG_endonuc"/>
</dbReference>
<dbReference type="InterPro" id="IPR050190">
    <property type="entry name" value="UPF0213_domain"/>
</dbReference>
<dbReference type="RefSeq" id="WP_200584891.1">
    <property type="nucleotide sequence ID" value="NZ_JAEHFY010000004.1"/>
</dbReference>
<name>A0ABS1BGW0_9SPHI</name>
<dbReference type="PANTHER" id="PTHR34477">
    <property type="entry name" value="UPF0213 PROTEIN YHBQ"/>
    <property type="match status" value="1"/>
</dbReference>
<evidence type="ECO:0000259" key="2">
    <source>
        <dbReference type="PROSITE" id="PS50164"/>
    </source>
</evidence>
<accession>A0ABS1BGW0</accession>
<dbReference type="Proteomes" id="UP000660024">
    <property type="component" value="Unassembled WGS sequence"/>
</dbReference>
<dbReference type="CDD" id="cd10449">
    <property type="entry name" value="GIY-YIG_SLX1_like"/>
    <property type="match status" value="1"/>
</dbReference>
<dbReference type="EMBL" id="JAEHFY010000004">
    <property type="protein sequence ID" value="MBK0382114.1"/>
    <property type="molecule type" value="Genomic_DNA"/>
</dbReference>
<reference evidence="3 4" key="1">
    <citation type="submission" date="2020-12" db="EMBL/GenBank/DDBJ databases">
        <title>Bacterial novel species Pedobacter sp. SD-b isolated from soil.</title>
        <authorList>
            <person name="Jung H.-Y."/>
        </authorList>
    </citation>
    <scope>NUCLEOTIDE SEQUENCE [LARGE SCALE GENOMIC DNA]</scope>
    <source>
        <strain evidence="3 4">SD-b</strain>
    </source>
</reference>
<proteinExistence type="inferred from homology"/>
<comment type="caution">
    <text evidence="3">The sequence shown here is derived from an EMBL/GenBank/DDBJ whole genome shotgun (WGS) entry which is preliminary data.</text>
</comment>
<feature type="domain" description="GIY-YIG" evidence="2">
    <location>
        <begin position="1"/>
        <end position="76"/>
    </location>
</feature>
<organism evidence="3 4">
    <name type="scientific">Pedobacter segetis</name>
    <dbReference type="NCBI Taxonomy" id="2793069"/>
    <lineage>
        <taxon>Bacteria</taxon>
        <taxon>Pseudomonadati</taxon>
        <taxon>Bacteroidota</taxon>
        <taxon>Sphingobacteriia</taxon>
        <taxon>Sphingobacteriales</taxon>
        <taxon>Sphingobacteriaceae</taxon>
        <taxon>Pedobacter</taxon>
    </lineage>
</organism>
<comment type="similarity">
    <text evidence="1">Belongs to the UPF0213 family.</text>
</comment>
<evidence type="ECO:0000313" key="3">
    <source>
        <dbReference type="EMBL" id="MBK0382114.1"/>
    </source>
</evidence>
<dbReference type="InterPro" id="IPR035901">
    <property type="entry name" value="GIY-YIG_endonuc_sf"/>
</dbReference>
<evidence type="ECO:0000256" key="1">
    <source>
        <dbReference type="ARBA" id="ARBA00007435"/>
    </source>
</evidence>
<dbReference type="Gene3D" id="3.40.1440.10">
    <property type="entry name" value="GIY-YIG endonuclease"/>
    <property type="match status" value="1"/>
</dbReference>
<gene>
    <name evidence="3" type="ORF">I5M32_04000</name>
</gene>
<sequence>MFTVYALYSEKYGKIYIGYTSNLEQRLISHNTLATKGYTIMFRPWTVIHKEYFGSKSEAVKREKQLKSAQGRKFIWGIIKIDG</sequence>
<protein>
    <submittedName>
        <fullName evidence="3">GIY-YIG nuclease family protein</fullName>
    </submittedName>
</protein>
<dbReference type="Pfam" id="PF01541">
    <property type="entry name" value="GIY-YIG"/>
    <property type="match status" value="1"/>
</dbReference>